<name>Q1V2W0_PELU1</name>
<dbReference type="GO" id="GO:0009245">
    <property type="term" value="P:lipid A biosynthetic process"/>
    <property type="evidence" value="ECO:0007669"/>
    <property type="project" value="UniProtKB-KW"/>
</dbReference>
<dbReference type="Pfam" id="PF04613">
    <property type="entry name" value="LpxD"/>
    <property type="match status" value="1"/>
</dbReference>
<dbReference type="PANTHER" id="PTHR43378:SF2">
    <property type="entry name" value="UDP-3-O-ACYLGLUCOSAMINE N-ACYLTRANSFERASE 1, MITOCHONDRIAL-RELATED"/>
    <property type="match status" value="1"/>
</dbReference>
<keyword evidence="4" id="KW-0677">Repeat</keyword>
<dbReference type="InterPro" id="IPR001451">
    <property type="entry name" value="Hexapep"/>
</dbReference>
<evidence type="ECO:0000256" key="4">
    <source>
        <dbReference type="ARBA" id="ARBA00022737"/>
    </source>
</evidence>
<keyword evidence="3 8" id="KW-0808">Transferase</keyword>
<keyword evidence="1" id="KW-0444">Lipid biosynthesis</keyword>
<dbReference type="EMBL" id="AAPV01000001">
    <property type="protein sequence ID" value="EAS84418.1"/>
    <property type="molecule type" value="Genomic_DNA"/>
</dbReference>
<dbReference type="Pfam" id="PF00132">
    <property type="entry name" value="Hexapep"/>
    <property type="match status" value="2"/>
</dbReference>
<dbReference type="RefSeq" id="WP_006997005.1">
    <property type="nucleotide sequence ID" value="NZ_CH724130.1"/>
</dbReference>
<dbReference type="CDD" id="cd03352">
    <property type="entry name" value="LbH_LpxD"/>
    <property type="match status" value="1"/>
</dbReference>
<dbReference type="GO" id="GO:0016020">
    <property type="term" value="C:membrane"/>
    <property type="evidence" value="ECO:0007669"/>
    <property type="project" value="GOC"/>
</dbReference>
<dbReference type="Proteomes" id="UP000005306">
    <property type="component" value="Unassembled WGS sequence"/>
</dbReference>
<evidence type="ECO:0000313" key="8">
    <source>
        <dbReference type="EMBL" id="EAS84418.1"/>
    </source>
</evidence>
<dbReference type="Gene3D" id="2.160.10.10">
    <property type="entry name" value="Hexapeptide repeat proteins"/>
    <property type="match status" value="1"/>
</dbReference>
<organism evidence="8 9">
    <name type="scientific">Pelagibacter ubique (strain HTCC1002)</name>
    <dbReference type="NCBI Taxonomy" id="314261"/>
    <lineage>
        <taxon>Bacteria</taxon>
        <taxon>Pseudomonadati</taxon>
        <taxon>Pseudomonadota</taxon>
        <taxon>Alphaproteobacteria</taxon>
        <taxon>Candidatus Pelagibacterales</taxon>
        <taxon>Candidatus Pelagibacteraceae</taxon>
        <taxon>Candidatus Pelagibacter</taxon>
    </lineage>
</organism>
<comment type="caution">
    <text evidence="8">The sequence shown here is derived from an EMBL/GenBank/DDBJ whole genome shotgun (WGS) entry which is preliminary data.</text>
</comment>
<dbReference type="InterPro" id="IPR007691">
    <property type="entry name" value="LpxD"/>
</dbReference>
<dbReference type="InterPro" id="IPR018357">
    <property type="entry name" value="Hexapep_transf_CS"/>
</dbReference>
<evidence type="ECO:0000256" key="6">
    <source>
        <dbReference type="ARBA" id="ARBA00023315"/>
    </source>
</evidence>
<protein>
    <submittedName>
        <fullName evidence="8">UDP-3-O-[3-hydroxymyristoyl] glucosamine N-acyltransferase</fullName>
    </submittedName>
</protein>
<evidence type="ECO:0000256" key="2">
    <source>
        <dbReference type="ARBA" id="ARBA00022556"/>
    </source>
</evidence>
<dbReference type="NCBIfam" id="TIGR01853">
    <property type="entry name" value="lipid_A_lpxD"/>
    <property type="match status" value="1"/>
</dbReference>
<accession>Q1V2W0</accession>
<dbReference type="GO" id="GO:0016410">
    <property type="term" value="F:N-acyltransferase activity"/>
    <property type="evidence" value="ECO:0007669"/>
    <property type="project" value="InterPro"/>
</dbReference>
<evidence type="ECO:0000256" key="5">
    <source>
        <dbReference type="ARBA" id="ARBA00023098"/>
    </source>
</evidence>
<evidence type="ECO:0000259" key="7">
    <source>
        <dbReference type="Pfam" id="PF04613"/>
    </source>
</evidence>
<dbReference type="SUPFAM" id="SSF51161">
    <property type="entry name" value="Trimeric LpxA-like enzymes"/>
    <property type="match status" value="1"/>
</dbReference>
<dbReference type="PROSITE" id="PS00101">
    <property type="entry name" value="HEXAPEP_TRANSFERASES"/>
    <property type="match status" value="1"/>
</dbReference>
<proteinExistence type="predicted"/>
<dbReference type="InterPro" id="IPR020573">
    <property type="entry name" value="UDP_GlcNAc_AcTrfase_non-rep"/>
</dbReference>
<reference evidence="8 9" key="1">
    <citation type="submission" date="2006-04" db="EMBL/GenBank/DDBJ databases">
        <authorList>
            <person name="Giovannoni S.J."/>
            <person name="Cho J.-C."/>
            <person name="Ferriera S."/>
            <person name="Johnson J."/>
            <person name="Kravitz S."/>
            <person name="Halpern A."/>
            <person name="Remington K."/>
            <person name="Beeson K."/>
            <person name="Tran B."/>
            <person name="Rogers Y.-H."/>
            <person name="Friedman R."/>
            <person name="Venter J.C."/>
        </authorList>
    </citation>
    <scope>NUCLEOTIDE SEQUENCE [LARGE SCALE GENOMIC DNA]</scope>
    <source>
        <strain evidence="8 9">HTCC1002</strain>
    </source>
</reference>
<gene>
    <name evidence="8" type="ORF">PU1002_01836</name>
</gene>
<sequence length="326" mass="35528">MINPFFRNCGPFKISDITQLINLNDLNIDNDQEINDIKDLLTSKKNDITFFHSKKYKNFAKNTKASFCLTTEILKDELPKSCTPLIVENVLVSTSKVTSKFYPTSINDNFDYTARDIAETKFKDKAKYGNNVLIGDNVTLGSNCLIGHNTIIEQNVSIGDNCSIGSNVIIRNTLIDNNVTVLDNCVIGKHGFGFFPINEKNLRYPHIGIVIIGENSEIGCGCTIDRGSMSNTVIGKNSFLDNQIHIAHNVKIGDNSIIAGQVGIAGSSIIGNNVRIGGQAGISGHLTIGNNVEIAGGSGVIKDIKDNSKVMGYPAKNIRDFLKDNK</sequence>
<dbReference type="PANTHER" id="PTHR43378">
    <property type="entry name" value="UDP-3-O-ACYLGLUCOSAMINE N-ACYLTRANSFERASE"/>
    <property type="match status" value="1"/>
</dbReference>
<evidence type="ECO:0000256" key="1">
    <source>
        <dbReference type="ARBA" id="ARBA00022516"/>
    </source>
</evidence>
<dbReference type="Gene3D" id="3.40.1390.10">
    <property type="entry name" value="MurE/MurF, N-terminal domain"/>
    <property type="match status" value="1"/>
</dbReference>
<dbReference type="NCBIfam" id="NF002060">
    <property type="entry name" value="PRK00892.1"/>
    <property type="match status" value="1"/>
</dbReference>
<evidence type="ECO:0000256" key="3">
    <source>
        <dbReference type="ARBA" id="ARBA00022679"/>
    </source>
</evidence>
<dbReference type="AlphaFoldDB" id="Q1V2W0"/>
<evidence type="ECO:0000313" key="9">
    <source>
        <dbReference type="Proteomes" id="UP000005306"/>
    </source>
</evidence>
<dbReference type="InterPro" id="IPR011004">
    <property type="entry name" value="Trimer_LpxA-like_sf"/>
</dbReference>
<keyword evidence="5" id="KW-0443">Lipid metabolism</keyword>
<feature type="domain" description="UDP-3-O-[3-hydroxymyristoyl] glucosamine N-acyltransferase non-repeat region" evidence="7">
    <location>
        <begin position="31"/>
        <end position="97"/>
    </location>
</feature>
<dbReference type="HOGENOM" id="CLU_049865_0_2_5"/>
<keyword evidence="6 8" id="KW-0012">Acyltransferase</keyword>
<keyword evidence="2" id="KW-0441">Lipid A biosynthesis</keyword>